<protein>
    <submittedName>
        <fullName evidence="2">ADP-ribosylglycohydrolase</fullName>
    </submittedName>
</protein>
<evidence type="ECO:0000313" key="2">
    <source>
        <dbReference type="EMBL" id="MCP2371104.1"/>
    </source>
</evidence>
<gene>
    <name evidence="2" type="ORF">BJ978_001780</name>
</gene>
<dbReference type="SUPFAM" id="SSF101478">
    <property type="entry name" value="ADP-ribosylglycohydrolase"/>
    <property type="match status" value="1"/>
</dbReference>
<dbReference type="InterPro" id="IPR036705">
    <property type="entry name" value="Ribosyl_crysJ1_sf"/>
</dbReference>
<dbReference type="Proteomes" id="UP001139722">
    <property type="component" value="Unassembled WGS sequence"/>
</dbReference>
<keyword evidence="1" id="KW-0479">Metal-binding</keyword>
<sequence length="541" mass="57003">MFDRLADQLQARQGRWSNVEKWLGMDATGERPRDVIAERVARVVETLVRLAEVSQVDVEVHDTSVAVLIDGDQVILMRFGLRDAELIEFRGGIEWHSTNSPYRFASSAALYRFGSLRWATRFTAADEASARLPLRRSSNALAFHVVPADAESWGLGPRTSDPGVAYELAAACLLAPDELLRRIDGLEAEDGRLGLGRRDVVDRVEGALLGGAIGDALGYPIEFSKGSELGEIIVTYGGFPVGDGSISDDTQLTLFTVEELSSLTHDDVRAVRRASHSANVRWYGTQVRQAPDAAATGLATESWLYARRAPGMTMMGSIGEVAHQSDAALVMDAVNESKGCGTVMRAAPYGLVPGWTPRFAFDAAASAAALTHGHPTAAEAAGATAMIVRLLVDGLSPVDAVQHTVGFLALAGGAGETIAALRSACELVLAGAPTRTRVESLGDGWTAEEALAIAVYAALAFPGPEHIGDALALAVSHDGDSDSTGAICGNLLGAAHGRGALPPGLVDQVEGRDTILRLARRLAASGRGGETTNIEAEGRRP</sequence>
<feature type="binding site" evidence="1">
    <location>
        <position position="249"/>
    </location>
    <ligand>
        <name>Mg(2+)</name>
        <dbReference type="ChEBI" id="CHEBI:18420"/>
        <label>1</label>
    </ligand>
</feature>
<dbReference type="AlphaFoldDB" id="A0A9X2H6U5"/>
<dbReference type="Pfam" id="PF03747">
    <property type="entry name" value="ADP_ribosyl_GH"/>
    <property type="match status" value="1"/>
</dbReference>
<feature type="binding site" evidence="1">
    <location>
        <position position="482"/>
    </location>
    <ligand>
        <name>Mg(2+)</name>
        <dbReference type="ChEBI" id="CHEBI:18420"/>
        <label>1</label>
    </ligand>
</feature>
<dbReference type="GO" id="GO:0046872">
    <property type="term" value="F:metal ion binding"/>
    <property type="evidence" value="ECO:0007669"/>
    <property type="project" value="UniProtKB-KW"/>
</dbReference>
<keyword evidence="1" id="KW-0460">Magnesium</keyword>
<proteinExistence type="predicted"/>
<evidence type="ECO:0000313" key="3">
    <source>
        <dbReference type="Proteomes" id="UP001139722"/>
    </source>
</evidence>
<comment type="cofactor">
    <cofactor evidence="1">
        <name>Mg(2+)</name>
        <dbReference type="ChEBI" id="CHEBI:18420"/>
    </cofactor>
    <text evidence="1">Binds 2 magnesium ions per subunit.</text>
</comment>
<name>A0A9X2H6U5_9MICO</name>
<dbReference type="RefSeq" id="WP_197738274.1">
    <property type="nucleotide sequence ID" value="NZ_BAAANU010000021.1"/>
</dbReference>
<keyword evidence="3" id="KW-1185">Reference proteome</keyword>
<feature type="binding site" evidence="1">
    <location>
        <position position="483"/>
    </location>
    <ligand>
        <name>Mg(2+)</name>
        <dbReference type="ChEBI" id="CHEBI:18420"/>
        <label>1</label>
    </ligand>
</feature>
<dbReference type="EMBL" id="JAMZDY010000001">
    <property type="protein sequence ID" value="MCP2371104.1"/>
    <property type="molecule type" value="Genomic_DNA"/>
</dbReference>
<reference evidence="2" key="1">
    <citation type="submission" date="2022-06" db="EMBL/GenBank/DDBJ databases">
        <title>Sequencing the genomes of 1000 actinobacteria strains.</title>
        <authorList>
            <person name="Klenk H.-P."/>
        </authorList>
    </citation>
    <scope>NUCLEOTIDE SEQUENCE</scope>
    <source>
        <strain evidence="2">DSM 22016</strain>
    </source>
</reference>
<dbReference type="InterPro" id="IPR005502">
    <property type="entry name" value="Ribosyl_crysJ1"/>
</dbReference>
<dbReference type="Gene3D" id="1.10.4080.10">
    <property type="entry name" value="ADP-ribosylation/Crystallin J1"/>
    <property type="match status" value="1"/>
</dbReference>
<accession>A0A9X2H6U5</accession>
<dbReference type="InterPro" id="IPR050792">
    <property type="entry name" value="ADP-ribosylglycohydrolase"/>
</dbReference>
<dbReference type="PANTHER" id="PTHR16222">
    <property type="entry name" value="ADP-RIBOSYLGLYCOHYDROLASE"/>
    <property type="match status" value="1"/>
</dbReference>
<organism evidence="2 3">
    <name type="scientific">Agromyces terreus</name>
    <dbReference type="NCBI Taxonomy" id="424795"/>
    <lineage>
        <taxon>Bacteria</taxon>
        <taxon>Bacillati</taxon>
        <taxon>Actinomycetota</taxon>
        <taxon>Actinomycetes</taxon>
        <taxon>Micrococcales</taxon>
        <taxon>Microbacteriaceae</taxon>
        <taxon>Agromyces</taxon>
    </lineage>
</organism>
<evidence type="ECO:0000256" key="1">
    <source>
        <dbReference type="PIRSR" id="PIRSR605502-1"/>
    </source>
</evidence>
<comment type="caution">
    <text evidence="2">The sequence shown here is derived from an EMBL/GenBank/DDBJ whole genome shotgun (WGS) entry which is preliminary data.</text>
</comment>
<feature type="binding site" evidence="1">
    <location>
        <position position="248"/>
    </location>
    <ligand>
        <name>Mg(2+)</name>
        <dbReference type="ChEBI" id="CHEBI:18420"/>
        <label>1</label>
    </ligand>
</feature>
<feature type="binding site" evidence="1">
    <location>
        <position position="247"/>
    </location>
    <ligand>
        <name>Mg(2+)</name>
        <dbReference type="ChEBI" id="CHEBI:18420"/>
        <label>1</label>
    </ligand>
</feature>
<dbReference type="PANTHER" id="PTHR16222:SF12">
    <property type="entry name" value="ADP-RIBOSYLGLYCOHYDROLASE-RELATED"/>
    <property type="match status" value="1"/>
</dbReference>
<feature type="binding site" evidence="1">
    <location>
        <position position="480"/>
    </location>
    <ligand>
        <name>Mg(2+)</name>
        <dbReference type="ChEBI" id="CHEBI:18420"/>
        <label>1</label>
    </ligand>
</feature>